<sequence length="492" mass="49525">MSTRTEPGTEAVTDRGPRPGAEAVTDRGPRPGAEAVTEPGPAPAGVVAPGAPGGHGTVAAVGGHGAAEATGGNRAEAAVGGAQEAEDPFDAGAGGLLRQPKAVWATAGASVVAFMGIGLVDPILPSIATGLKATPSQVSLLFTSYFLITAVAMLVTGFVSSRIGGRRTLLAGLALVVLFAGLSGTSGSVGELVGFRAGWGLGNALFVSTALAVIVGAAAGGSAAAILLYESALGLGMACGPLVGALLGDASWRYPFFGTSALMAIGFVCIAVFLGEQPRPARRTSLLAPIRALGHGGLASAAASAFFYNYTFFTVLAFTPFVLDMSPYGSGAVFFAWGVLLAVFSVLIAPRMQARFGSLRVLGGSLLLLAADVLVLGYGSHTTAVVCTILSGALIGVNNTVYTELALGVSDAPRPVASAGYNFVRWFAAAAAPYLAPRIEEWSDIRMPFVVAAAAAVAGAAVVAVRRRALTHEAQERAPQHATEDGAAVFAD</sequence>
<feature type="transmembrane region" description="Helical" evidence="6">
    <location>
        <begin position="102"/>
        <end position="120"/>
    </location>
</feature>
<dbReference type="PANTHER" id="PTHR43683:SF1">
    <property type="entry name" value="MULTIDRUG EFFLUX PROTEIN YFMO"/>
    <property type="match status" value="1"/>
</dbReference>
<feature type="region of interest" description="Disordered" evidence="5">
    <location>
        <begin position="1"/>
        <end position="82"/>
    </location>
</feature>
<reference evidence="8" key="1">
    <citation type="journal article" date="2014" name="Int. J. Syst. Evol. Microbiol.">
        <title>Complete genome sequence of Corynebacterium casei LMG S-19264T (=DSM 44701T), isolated from a smear-ripened cheese.</title>
        <authorList>
            <consortium name="US DOE Joint Genome Institute (JGI-PGF)"/>
            <person name="Walter F."/>
            <person name="Albersmeier A."/>
            <person name="Kalinowski J."/>
            <person name="Ruckert C."/>
        </authorList>
    </citation>
    <scope>NUCLEOTIDE SEQUENCE</scope>
    <source>
        <strain evidence="8">JCM 5069</strain>
    </source>
</reference>
<protein>
    <submittedName>
        <fullName evidence="8">MFS transporter</fullName>
    </submittedName>
</protein>
<dbReference type="GO" id="GO:0022857">
    <property type="term" value="F:transmembrane transporter activity"/>
    <property type="evidence" value="ECO:0007669"/>
    <property type="project" value="InterPro"/>
</dbReference>
<organism evidence="8 9">
    <name type="scientific">Streptomyces sulfonofaciens</name>
    <dbReference type="NCBI Taxonomy" id="68272"/>
    <lineage>
        <taxon>Bacteria</taxon>
        <taxon>Bacillati</taxon>
        <taxon>Actinomycetota</taxon>
        <taxon>Actinomycetes</taxon>
        <taxon>Kitasatosporales</taxon>
        <taxon>Streptomycetaceae</taxon>
        <taxon>Streptomyces</taxon>
    </lineage>
</organism>
<evidence type="ECO:0000256" key="3">
    <source>
        <dbReference type="ARBA" id="ARBA00022989"/>
    </source>
</evidence>
<dbReference type="GO" id="GO:0005886">
    <property type="term" value="C:plasma membrane"/>
    <property type="evidence" value="ECO:0007669"/>
    <property type="project" value="UniProtKB-SubCell"/>
</dbReference>
<feature type="compositionally biased region" description="Low complexity" evidence="5">
    <location>
        <begin position="31"/>
        <end position="50"/>
    </location>
</feature>
<accession>A0A919GBI1</accession>
<feature type="transmembrane region" description="Helical" evidence="6">
    <location>
        <begin position="140"/>
        <end position="161"/>
    </location>
</feature>
<dbReference type="PROSITE" id="PS50850">
    <property type="entry name" value="MFS"/>
    <property type="match status" value="1"/>
</dbReference>
<dbReference type="EMBL" id="BNCD01000011">
    <property type="protein sequence ID" value="GHH81486.1"/>
    <property type="molecule type" value="Genomic_DNA"/>
</dbReference>
<evidence type="ECO:0000256" key="2">
    <source>
        <dbReference type="ARBA" id="ARBA00022692"/>
    </source>
</evidence>
<keyword evidence="4 6" id="KW-0472">Membrane</keyword>
<dbReference type="PRINTS" id="PR01035">
    <property type="entry name" value="TCRTETA"/>
</dbReference>
<keyword evidence="2 6" id="KW-0812">Transmembrane</keyword>
<feature type="transmembrane region" description="Helical" evidence="6">
    <location>
        <begin position="168"/>
        <end position="185"/>
    </location>
</feature>
<evidence type="ECO:0000256" key="6">
    <source>
        <dbReference type="SAM" id="Phobius"/>
    </source>
</evidence>
<name>A0A919GBI1_9ACTN</name>
<evidence type="ECO:0000256" key="4">
    <source>
        <dbReference type="ARBA" id="ARBA00023136"/>
    </source>
</evidence>
<feature type="transmembrane region" description="Helical" evidence="6">
    <location>
        <begin position="254"/>
        <end position="274"/>
    </location>
</feature>
<dbReference type="InterPro" id="IPR011701">
    <property type="entry name" value="MFS"/>
</dbReference>
<gene>
    <name evidence="8" type="ORF">GCM10018793_38960</name>
</gene>
<evidence type="ECO:0000313" key="9">
    <source>
        <dbReference type="Proteomes" id="UP000603708"/>
    </source>
</evidence>
<dbReference type="InterPro" id="IPR053200">
    <property type="entry name" value="YfmO-like"/>
</dbReference>
<reference evidence="8" key="2">
    <citation type="submission" date="2020-09" db="EMBL/GenBank/DDBJ databases">
        <authorList>
            <person name="Sun Q."/>
            <person name="Ohkuma M."/>
        </authorList>
    </citation>
    <scope>NUCLEOTIDE SEQUENCE</scope>
    <source>
        <strain evidence="8">JCM 5069</strain>
    </source>
</reference>
<dbReference type="Proteomes" id="UP000603708">
    <property type="component" value="Unassembled WGS sequence"/>
</dbReference>
<feature type="transmembrane region" description="Helical" evidence="6">
    <location>
        <begin position="328"/>
        <end position="349"/>
    </location>
</feature>
<evidence type="ECO:0000256" key="1">
    <source>
        <dbReference type="ARBA" id="ARBA00004651"/>
    </source>
</evidence>
<feature type="compositionally biased region" description="Low complexity" evidence="5">
    <location>
        <begin position="57"/>
        <end position="82"/>
    </location>
</feature>
<comment type="subcellular location">
    <subcellularLocation>
        <location evidence="1">Cell membrane</location>
        <topology evidence="1">Multi-pass membrane protein</topology>
    </subcellularLocation>
</comment>
<feature type="transmembrane region" description="Helical" evidence="6">
    <location>
        <begin position="445"/>
        <end position="465"/>
    </location>
</feature>
<dbReference type="Gene3D" id="1.20.1250.20">
    <property type="entry name" value="MFS general substrate transporter like domains"/>
    <property type="match status" value="1"/>
</dbReference>
<proteinExistence type="predicted"/>
<keyword evidence="3 6" id="KW-1133">Transmembrane helix</keyword>
<dbReference type="Pfam" id="PF07690">
    <property type="entry name" value="MFS_1"/>
    <property type="match status" value="1"/>
</dbReference>
<feature type="transmembrane region" description="Helical" evidence="6">
    <location>
        <begin position="226"/>
        <end position="248"/>
    </location>
</feature>
<feature type="domain" description="Major facilitator superfamily (MFS) profile" evidence="7">
    <location>
        <begin position="102"/>
        <end position="471"/>
    </location>
</feature>
<comment type="caution">
    <text evidence="8">The sequence shown here is derived from an EMBL/GenBank/DDBJ whole genome shotgun (WGS) entry which is preliminary data.</text>
</comment>
<dbReference type="AlphaFoldDB" id="A0A919GBI1"/>
<dbReference type="PANTHER" id="PTHR43683">
    <property type="entry name" value="MULTIDRUG EFFLUX PROTEIN YFMO"/>
    <property type="match status" value="1"/>
</dbReference>
<dbReference type="InterPro" id="IPR001958">
    <property type="entry name" value="Tet-R_TetA/multi-R_MdtG-like"/>
</dbReference>
<feature type="transmembrane region" description="Helical" evidence="6">
    <location>
        <begin position="197"/>
        <end position="219"/>
    </location>
</feature>
<feature type="transmembrane region" description="Helical" evidence="6">
    <location>
        <begin position="361"/>
        <end position="380"/>
    </location>
</feature>
<feature type="transmembrane region" description="Helical" evidence="6">
    <location>
        <begin position="286"/>
        <end position="308"/>
    </location>
</feature>
<dbReference type="SUPFAM" id="SSF103473">
    <property type="entry name" value="MFS general substrate transporter"/>
    <property type="match status" value="1"/>
</dbReference>
<dbReference type="CDD" id="cd17474">
    <property type="entry name" value="MFS_YfmO_like"/>
    <property type="match status" value="1"/>
</dbReference>
<keyword evidence="9" id="KW-1185">Reference proteome</keyword>
<dbReference type="InterPro" id="IPR020846">
    <property type="entry name" value="MFS_dom"/>
</dbReference>
<evidence type="ECO:0000259" key="7">
    <source>
        <dbReference type="PROSITE" id="PS50850"/>
    </source>
</evidence>
<dbReference type="InterPro" id="IPR036259">
    <property type="entry name" value="MFS_trans_sf"/>
</dbReference>
<evidence type="ECO:0000256" key="5">
    <source>
        <dbReference type="SAM" id="MobiDB-lite"/>
    </source>
</evidence>
<evidence type="ECO:0000313" key="8">
    <source>
        <dbReference type="EMBL" id="GHH81486.1"/>
    </source>
</evidence>